<reference evidence="1 2" key="1">
    <citation type="submission" date="2018-09" db="EMBL/GenBank/DDBJ databases">
        <title>Genome sequence and characterization of the bcs clusters for the production of nanocellulose from the low pH resistant strain Komagataeibacter medellinensis ID13488.</title>
        <authorList>
            <person name="Hernandez-Arriaga A.M."/>
            <person name="Del Cerro C."/>
            <person name="Urbina L."/>
            <person name="Eceiza A."/>
            <person name="Retegi A."/>
            <person name="Prieto M.A."/>
        </authorList>
    </citation>
    <scope>NUCLEOTIDE SEQUENCE [LARGE SCALE GENOMIC DNA]</scope>
    <source>
        <strain evidence="1 2">ID13488</strain>
    </source>
</reference>
<name>A0ABQ6VRE0_9PROT</name>
<proteinExistence type="predicted"/>
<organism evidence="1 2">
    <name type="scientific">Komagataeibacter medellinensis</name>
    <dbReference type="NCBI Taxonomy" id="1177712"/>
    <lineage>
        <taxon>Bacteria</taxon>
        <taxon>Pseudomonadati</taxon>
        <taxon>Pseudomonadota</taxon>
        <taxon>Alphaproteobacteria</taxon>
        <taxon>Acetobacterales</taxon>
        <taxon>Acetobacteraceae</taxon>
        <taxon>Komagataeibacter</taxon>
    </lineage>
</organism>
<comment type="caution">
    <text evidence="1">The sequence shown here is derived from an EMBL/GenBank/DDBJ whole genome shotgun (WGS) entry which is preliminary data.</text>
</comment>
<dbReference type="Proteomes" id="UP000427842">
    <property type="component" value="Unassembled WGS sequence"/>
</dbReference>
<accession>A0ABQ6VRE0</accession>
<evidence type="ECO:0000313" key="2">
    <source>
        <dbReference type="Proteomes" id="UP000427842"/>
    </source>
</evidence>
<dbReference type="EMBL" id="QYAZ01000002">
    <property type="protein sequence ID" value="KAB8122514.1"/>
    <property type="molecule type" value="Genomic_DNA"/>
</dbReference>
<evidence type="ECO:0008006" key="3">
    <source>
        <dbReference type="Google" id="ProtNLM"/>
    </source>
</evidence>
<dbReference type="RefSeq" id="WP_153472510.1">
    <property type="nucleotide sequence ID" value="NZ_QYAZ01000002.1"/>
</dbReference>
<evidence type="ECO:0000313" key="1">
    <source>
        <dbReference type="EMBL" id="KAB8122514.1"/>
    </source>
</evidence>
<protein>
    <recommendedName>
        <fullName evidence="3">Phage protein</fullName>
    </recommendedName>
</protein>
<gene>
    <name evidence="1" type="ORF">D3W54_15155</name>
</gene>
<keyword evidence="2" id="KW-1185">Reference proteome</keyword>
<sequence>MTEHTVKTSDGRTLTWRERGPGDVLALLEFGPASPTEAWMEYALMVSSVEAVDGVPVIRPASRIQLEQLANKIGNAGMMALSDAMFGTDGTEAAQAGEVAAKN</sequence>